<keyword evidence="2" id="KW-1185">Reference proteome</keyword>
<name>A0A822ZR14_NELNU</name>
<accession>A0A822ZR14</accession>
<organism evidence="1 2">
    <name type="scientific">Nelumbo nucifera</name>
    <name type="common">Sacred lotus</name>
    <dbReference type="NCBI Taxonomy" id="4432"/>
    <lineage>
        <taxon>Eukaryota</taxon>
        <taxon>Viridiplantae</taxon>
        <taxon>Streptophyta</taxon>
        <taxon>Embryophyta</taxon>
        <taxon>Tracheophyta</taxon>
        <taxon>Spermatophyta</taxon>
        <taxon>Magnoliopsida</taxon>
        <taxon>Proteales</taxon>
        <taxon>Nelumbonaceae</taxon>
        <taxon>Nelumbo</taxon>
    </lineage>
</organism>
<gene>
    <name evidence="1" type="ORF">HUJ06_017240</name>
</gene>
<sequence>MNGSVVITTSLSPIEKSTDIVGESKLNV</sequence>
<evidence type="ECO:0000313" key="1">
    <source>
        <dbReference type="EMBL" id="DAD47303.1"/>
    </source>
</evidence>
<reference evidence="1 2" key="1">
    <citation type="journal article" date="2020" name="Mol. Biol. Evol.">
        <title>Distinct Expression and Methylation Patterns for Genes with Different Fates following a Single Whole-Genome Duplication in Flowering Plants.</title>
        <authorList>
            <person name="Shi T."/>
            <person name="Rahmani R.S."/>
            <person name="Gugger P.F."/>
            <person name="Wang M."/>
            <person name="Li H."/>
            <person name="Zhang Y."/>
            <person name="Li Z."/>
            <person name="Wang Q."/>
            <person name="Van de Peer Y."/>
            <person name="Marchal K."/>
            <person name="Chen J."/>
        </authorList>
    </citation>
    <scope>NUCLEOTIDE SEQUENCE [LARGE SCALE GENOMIC DNA]</scope>
    <source>
        <tissue evidence="1">Leaf</tissue>
    </source>
</reference>
<dbReference type="AlphaFoldDB" id="A0A822ZR14"/>
<proteinExistence type="predicted"/>
<protein>
    <submittedName>
        <fullName evidence="1">Uncharacterized protein</fullName>
    </submittedName>
</protein>
<dbReference type="EMBL" id="DUZY01000008">
    <property type="protein sequence ID" value="DAD47303.1"/>
    <property type="molecule type" value="Genomic_DNA"/>
</dbReference>
<evidence type="ECO:0000313" key="2">
    <source>
        <dbReference type="Proteomes" id="UP000607653"/>
    </source>
</evidence>
<comment type="caution">
    <text evidence="1">The sequence shown here is derived from an EMBL/GenBank/DDBJ whole genome shotgun (WGS) entry which is preliminary data.</text>
</comment>
<dbReference type="Proteomes" id="UP000607653">
    <property type="component" value="Unassembled WGS sequence"/>
</dbReference>